<dbReference type="EMBL" id="LAZR01025426">
    <property type="protein sequence ID" value="KKL71952.1"/>
    <property type="molecule type" value="Genomic_DNA"/>
</dbReference>
<comment type="caution">
    <text evidence="1">The sequence shown here is derived from an EMBL/GenBank/DDBJ whole genome shotgun (WGS) entry which is preliminary data.</text>
</comment>
<sequence length="65" mass="8207">MHHLNRAITIIRYRYLFRARLRLRKFRLHIQRRVLWRLFGSKAVYKPYKDLRGHGSGWVGRWEWN</sequence>
<proteinExistence type="predicted"/>
<reference evidence="1" key="1">
    <citation type="journal article" date="2015" name="Nature">
        <title>Complex archaea that bridge the gap between prokaryotes and eukaryotes.</title>
        <authorList>
            <person name="Spang A."/>
            <person name="Saw J.H."/>
            <person name="Jorgensen S.L."/>
            <person name="Zaremba-Niedzwiedzka K."/>
            <person name="Martijn J."/>
            <person name="Lind A.E."/>
            <person name="van Eijk R."/>
            <person name="Schleper C."/>
            <person name="Guy L."/>
            <person name="Ettema T.J."/>
        </authorList>
    </citation>
    <scope>NUCLEOTIDE SEQUENCE</scope>
</reference>
<gene>
    <name evidence="1" type="ORF">LCGC14_2089800</name>
</gene>
<evidence type="ECO:0000313" key="1">
    <source>
        <dbReference type="EMBL" id="KKL71952.1"/>
    </source>
</evidence>
<organism evidence="1">
    <name type="scientific">marine sediment metagenome</name>
    <dbReference type="NCBI Taxonomy" id="412755"/>
    <lineage>
        <taxon>unclassified sequences</taxon>
        <taxon>metagenomes</taxon>
        <taxon>ecological metagenomes</taxon>
    </lineage>
</organism>
<protein>
    <submittedName>
        <fullName evidence="1">Uncharacterized protein</fullName>
    </submittedName>
</protein>
<dbReference type="AlphaFoldDB" id="A0A0F9H9V9"/>
<feature type="non-terminal residue" evidence="1">
    <location>
        <position position="65"/>
    </location>
</feature>
<name>A0A0F9H9V9_9ZZZZ</name>
<accession>A0A0F9H9V9</accession>